<keyword evidence="1" id="KW-0813">Transport</keyword>
<feature type="domain" description="SecA family profile" evidence="3">
    <location>
        <begin position="1"/>
        <end position="566"/>
    </location>
</feature>
<evidence type="ECO:0000313" key="4">
    <source>
        <dbReference type="EMBL" id="KAL1398936.1"/>
    </source>
</evidence>
<proteinExistence type="predicted"/>
<keyword evidence="2" id="KW-0811">Translocation</keyword>
<comment type="caution">
    <text evidence="4">The sequence shown here is derived from an EMBL/GenBank/DDBJ whole genome shotgun (WGS) entry which is preliminary data.</text>
</comment>
<dbReference type="InterPro" id="IPR027417">
    <property type="entry name" value="P-loop_NTPase"/>
</dbReference>
<dbReference type="PANTHER" id="PTHR30612">
    <property type="entry name" value="SECA INNER MEMBRANE COMPONENT OF SEC PROTEIN SECRETION SYSTEM"/>
    <property type="match status" value="1"/>
</dbReference>
<dbReference type="EMBL" id="JBEHCU010005710">
    <property type="protein sequence ID" value="KAL1398936.1"/>
    <property type="molecule type" value="Genomic_DNA"/>
</dbReference>
<evidence type="ECO:0000313" key="5">
    <source>
        <dbReference type="Proteomes" id="UP001562425"/>
    </source>
</evidence>
<dbReference type="InterPro" id="IPR014018">
    <property type="entry name" value="SecA_motor_DEAD"/>
</dbReference>
<evidence type="ECO:0000256" key="1">
    <source>
        <dbReference type="ARBA" id="ARBA00022927"/>
    </source>
</evidence>
<keyword evidence="1" id="KW-0653">Protein transport</keyword>
<dbReference type="Pfam" id="PF07517">
    <property type="entry name" value="SecA_DEAD"/>
    <property type="match status" value="1"/>
</dbReference>
<dbReference type="Proteomes" id="UP001562425">
    <property type="component" value="Unassembled WGS sequence"/>
</dbReference>
<evidence type="ECO:0000256" key="2">
    <source>
        <dbReference type="ARBA" id="ARBA00023010"/>
    </source>
</evidence>
<reference evidence="4 5" key="1">
    <citation type="submission" date="2024-05" db="EMBL/GenBank/DDBJ databases">
        <title>Culex pipiens pipiens assembly and annotation.</title>
        <authorList>
            <person name="Alout H."/>
            <person name="Durand T."/>
        </authorList>
    </citation>
    <scope>NUCLEOTIDE SEQUENCE [LARGE SCALE GENOMIC DNA]</scope>
    <source>
        <strain evidence="4">HA-2024</strain>
        <tissue evidence="4">Whole body</tissue>
    </source>
</reference>
<feature type="non-terminal residue" evidence="4">
    <location>
        <position position="566"/>
    </location>
</feature>
<evidence type="ECO:0000259" key="3">
    <source>
        <dbReference type="PROSITE" id="PS51196"/>
    </source>
</evidence>
<dbReference type="AlphaFoldDB" id="A0ABD1DGV4"/>
<protein>
    <recommendedName>
        <fullName evidence="3">SecA family profile domain-containing protein</fullName>
    </recommendedName>
</protein>
<dbReference type="InterPro" id="IPR011115">
    <property type="entry name" value="SecA_DEAD"/>
</dbReference>
<keyword evidence="5" id="KW-1185">Reference proteome</keyword>
<dbReference type="GO" id="GO:0015031">
    <property type="term" value="P:protein transport"/>
    <property type="evidence" value="ECO:0007669"/>
    <property type="project" value="UniProtKB-KW"/>
</dbReference>
<dbReference type="SUPFAM" id="SSF52540">
    <property type="entry name" value="P-loop containing nucleoside triphosphate hydrolases"/>
    <property type="match status" value="2"/>
</dbReference>
<dbReference type="Gene3D" id="3.40.50.300">
    <property type="entry name" value="P-loop containing nucleotide triphosphate hydrolases"/>
    <property type="match status" value="2"/>
</dbReference>
<organism evidence="4 5">
    <name type="scientific">Culex pipiens pipiens</name>
    <name type="common">Northern house mosquito</name>
    <dbReference type="NCBI Taxonomy" id="38569"/>
    <lineage>
        <taxon>Eukaryota</taxon>
        <taxon>Metazoa</taxon>
        <taxon>Ecdysozoa</taxon>
        <taxon>Arthropoda</taxon>
        <taxon>Hexapoda</taxon>
        <taxon>Insecta</taxon>
        <taxon>Pterygota</taxon>
        <taxon>Neoptera</taxon>
        <taxon>Endopterygota</taxon>
        <taxon>Diptera</taxon>
        <taxon>Nematocera</taxon>
        <taxon>Culicoidea</taxon>
        <taxon>Culicidae</taxon>
        <taxon>Culicinae</taxon>
        <taxon>Culicini</taxon>
        <taxon>Culex</taxon>
        <taxon>Culex</taxon>
    </lineage>
</organism>
<dbReference type="PANTHER" id="PTHR30612:SF0">
    <property type="entry name" value="CHLOROPLAST PROTEIN-TRANSPORTING ATPASE"/>
    <property type="match status" value="1"/>
</dbReference>
<dbReference type="InterPro" id="IPR000185">
    <property type="entry name" value="SecA"/>
</dbReference>
<sequence>MKRATAGGQVSFRDYRDLVEVFGQYWKQRGEFADGMSTKLAGDYFKDHVTNIQNILLQCMRDALRKNVELAELISFCRAYEELLVDLLDLPMEWYVRIKKGKLHDIIMKRELVELVKNKWQDSEHKCYRVTDVSNFSGVFSGQSSEDSELPKHFMLETVIKLLNSIYNMLMAIHWKGGAQLTELEQISSASLMIASNAIGIDEALNLFKQNNDKNFNENYLRLAFKKYSEQFEIYMEANEEMTTEEKIQQIVFEIKSTVVNKLTPEWNFEFKQNVLPRLLAGMGAVWALHASKDVASTGQYLKPHCIQVLGVLRLLSADNEGLGVMKHLAQIFTGQGKSLVLGMTASVLAMCGHSVIIMCYSEYLATRDQQDFEDFYAHFSVRSKYEKKVVKEYYKITETSVMPSFFGASNLQFDETKDVKCYQTTTDWMNNIFSRINAIINAKRAVLVIFDTEESINNFKQQFGGQLDRLNVLTVNTKPNDKERLITESGVSRTITLATREMGRGVDYKSSVTVEKNGGVHVIQTFFSIDAKEETQIKGRTSRKDNRGSYEMILCYEDLKSMNLV</sequence>
<dbReference type="PROSITE" id="PS51196">
    <property type="entry name" value="SECA_MOTOR_DEAD"/>
    <property type="match status" value="1"/>
</dbReference>
<gene>
    <name evidence="4" type="ORF">pipiens_008568</name>
</gene>
<accession>A0ABD1DGV4</accession>
<name>A0ABD1DGV4_CULPP</name>